<dbReference type="HOGENOM" id="CLU_2850647_0_0_1"/>
<name>A0A0C3NWG0_PISTI</name>
<dbReference type="EMBL" id="KN831968">
    <property type="protein sequence ID" value="KIO05190.1"/>
    <property type="molecule type" value="Genomic_DNA"/>
</dbReference>
<evidence type="ECO:0000256" key="1">
    <source>
        <dbReference type="SAM" id="MobiDB-lite"/>
    </source>
</evidence>
<feature type="compositionally biased region" description="Polar residues" evidence="1">
    <location>
        <begin position="1"/>
        <end position="12"/>
    </location>
</feature>
<sequence>MSTPKTYGTSENTARKMEKQEHPCKAKVTMADPVPYCAIACLMSSFGCGRACTVVAHTDVNELHM</sequence>
<proteinExistence type="predicted"/>
<dbReference type="InParanoid" id="A0A0C3NWG0"/>
<evidence type="ECO:0000313" key="3">
    <source>
        <dbReference type="Proteomes" id="UP000054217"/>
    </source>
</evidence>
<evidence type="ECO:0000313" key="2">
    <source>
        <dbReference type="EMBL" id="KIO05190.1"/>
    </source>
</evidence>
<dbReference type="AlphaFoldDB" id="A0A0C3NWG0"/>
<protein>
    <submittedName>
        <fullName evidence="2">Uncharacterized protein</fullName>
    </submittedName>
</protein>
<feature type="compositionally biased region" description="Basic and acidic residues" evidence="1">
    <location>
        <begin position="13"/>
        <end position="22"/>
    </location>
</feature>
<gene>
    <name evidence="2" type="ORF">M404DRAFT_1000203</name>
</gene>
<reference evidence="2 3" key="1">
    <citation type="submission" date="2014-04" db="EMBL/GenBank/DDBJ databases">
        <authorList>
            <consortium name="DOE Joint Genome Institute"/>
            <person name="Kuo A."/>
            <person name="Kohler A."/>
            <person name="Costa M.D."/>
            <person name="Nagy L.G."/>
            <person name="Floudas D."/>
            <person name="Copeland A."/>
            <person name="Barry K.W."/>
            <person name="Cichocki N."/>
            <person name="Veneault-Fourrey C."/>
            <person name="LaButti K."/>
            <person name="Lindquist E.A."/>
            <person name="Lipzen A."/>
            <person name="Lundell T."/>
            <person name="Morin E."/>
            <person name="Murat C."/>
            <person name="Sun H."/>
            <person name="Tunlid A."/>
            <person name="Henrissat B."/>
            <person name="Grigoriev I.V."/>
            <person name="Hibbett D.S."/>
            <person name="Martin F."/>
            <person name="Nordberg H.P."/>
            <person name="Cantor M.N."/>
            <person name="Hua S.X."/>
        </authorList>
    </citation>
    <scope>NUCLEOTIDE SEQUENCE [LARGE SCALE GENOMIC DNA]</scope>
    <source>
        <strain evidence="2 3">Marx 270</strain>
    </source>
</reference>
<dbReference type="Proteomes" id="UP000054217">
    <property type="component" value="Unassembled WGS sequence"/>
</dbReference>
<organism evidence="2 3">
    <name type="scientific">Pisolithus tinctorius Marx 270</name>
    <dbReference type="NCBI Taxonomy" id="870435"/>
    <lineage>
        <taxon>Eukaryota</taxon>
        <taxon>Fungi</taxon>
        <taxon>Dikarya</taxon>
        <taxon>Basidiomycota</taxon>
        <taxon>Agaricomycotina</taxon>
        <taxon>Agaricomycetes</taxon>
        <taxon>Agaricomycetidae</taxon>
        <taxon>Boletales</taxon>
        <taxon>Sclerodermatineae</taxon>
        <taxon>Pisolithaceae</taxon>
        <taxon>Pisolithus</taxon>
    </lineage>
</organism>
<accession>A0A0C3NWG0</accession>
<feature type="region of interest" description="Disordered" evidence="1">
    <location>
        <begin position="1"/>
        <end position="22"/>
    </location>
</feature>
<keyword evidence="3" id="KW-1185">Reference proteome</keyword>
<reference evidence="3" key="2">
    <citation type="submission" date="2015-01" db="EMBL/GenBank/DDBJ databases">
        <title>Evolutionary Origins and Diversification of the Mycorrhizal Mutualists.</title>
        <authorList>
            <consortium name="DOE Joint Genome Institute"/>
            <consortium name="Mycorrhizal Genomics Consortium"/>
            <person name="Kohler A."/>
            <person name="Kuo A."/>
            <person name="Nagy L.G."/>
            <person name="Floudas D."/>
            <person name="Copeland A."/>
            <person name="Barry K.W."/>
            <person name="Cichocki N."/>
            <person name="Veneault-Fourrey C."/>
            <person name="LaButti K."/>
            <person name="Lindquist E.A."/>
            <person name="Lipzen A."/>
            <person name="Lundell T."/>
            <person name="Morin E."/>
            <person name="Murat C."/>
            <person name="Riley R."/>
            <person name="Ohm R."/>
            <person name="Sun H."/>
            <person name="Tunlid A."/>
            <person name="Henrissat B."/>
            <person name="Grigoriev I.V."/>
            <person name="Hibbett D.S."/>
            <person name="Martin F."/>
        </authorList>
    </citation>
    <scope>NUCLEOTIDE SEQUENCE [LARGE SCALE GENOMIC DNA]</scope>
    <source>
        <strain evidence="3">Marx 270</strain>
    </source>
</reference>